<protein>
    <submittedName>
        <fullName evidence="3">Amino acid adenylation domain-containing protein</fullName>
    </submittedName>
</protein>
<dbReference type="Pfam" id="PF00501">
    <property type="entry name" value="AMP-binding"/>
    <property type="match status" value="1"/>
</dbReference>
<dbReference type="Pfam" id="PF13193">
    <property type="entry name" value="AMP-binding_C"/>
    <property type="match status" value="1"/>
</dbReference>
<dbReference type="NCBIfam" id="TIGR02353">
    <property type="entry name" value="NRPS_term_dom"/>
    <property type="match status" value="1"/>
</dbReference>
<feature type="transmembrane region" description="Helical" evidence="1">
    <location>
        <begin position="694"/>
        <end position="715"/>
    </location>
</feature>
<dbReference type="InterPro" id="IPR009081">
    <property type="entry name" value="PP-bd_ACP"/>
</dbReference>
<dbReference type="NCBIfam" id="TIGR01733">
    <property type="entry name" value="AA-adenyl-dom"/>
    <property type="match status" value="1"/>
</dbReference>
<gene>
    <name evidence="3" type="ORF">GM655_13540</name>
</gene>
<dbReference type="PANTHER" id="PTHR45527:SF1">
    <property type="entry name" value="FATTY ACID SYNTHASE"/>
    <property type="match status" value="1"/>
</dbReference>
<dbReference type="InterPro" id="IPR045851">
    <property type="entry name" value="AMP-bd_C_sf"/>
</dbReference>
<evidence type="ECO:0000313" key="4">
    <source>
        <dbReference type="Proteomes" id="UP000735592"/>
    </source>
</evidence>
<dbReference type="EMBL" id="WNKW01000003">
    <property type="protein sequence ID" value="MTW33836.1"/>
    <property type="molecule type" value="Genomic_DNA"/>
</dbReference>
<dbReference type="SUPFAM" id="SSF47336">
    <property type="entry name" value="ACP-like"/>
    <property type="match status" value="1"/>
</dbReference>
<dbReference type="CDD" id="cd05930">
    <property type="entry name" value="A_NRPS"/>
    <property type="match status" value="1"/>
</dbReference>
<comment type="caution">
    <text evidence="3">The sequence shown here is derived from an EMBL/GenBank/DDBJ whole genome shotgun (WGS) entry which is preliminary data.</text>
</comment>
<dbReference type="Proteomes" id="UP000735592">
    <property type="component" value="Unassembled WGS sequence"/>
</dbReference>
<dbReference type="PROSITE" id="PS00455">
    <property type="entry name" value="AMP_BINDING"/>
    <property type="match status" value="1"/>
</dbReference>
<dbReference type="Gene3D" id="2.160.10.10">
    <property type="entry name" value="Hexapeptide repeat proteins"/>
    <property type="match status" value="2"/>
</dbReference>
<dbReference type="PANTHER" id="PTHR45527">
    <property type="entry name" value="NONRIBOSOMAL PEPTIDE SYNTHETASE"/>
    <property type="match status" value="1"/>
</dbReference>
<keyword evidence="1" id="KW-1133">Transmembrane helix</keyword>
<dbReference type="InterPro" id="IPR020845">
    <property type="entry name" value="AMP-binding_CS"/>
</dbReference>
<feature type="transmembrane region" description="Helical" evidence="1">
    <location>
        <begin position="893"/>
        <end position="920"/>
    </location>
</feature>
<feature type="transmembrane region" description="Helical" evidence="1">
    <location>
        <begin position="940"/>
        <end position="963"/>
    </location>
</feature>
<keyword evidence="4" id="KW-1185">Reference proteome</keyword>
<dbReference type="RefSeq" id="WP_155435185.1">
    <property type="nucleotide sequence ID" value="NZ_JBHLXK010000005.1"/>
</dbReference>
<dbReference type="SUPFAM" id="SSF56801">
    <property type="entry name" value="Acetyl-CoA synthetase-like"/>
    <property type="match status" value="1"/>
</dbReference>
<feature type="transmembrane region" description="Helical" evidence="1">
    <location>
        <begin position="1148"/>
        <end position="1170"/>
    </location>
</feature>
<dbReference type="InterPro" id="IPR000873">
    <property type="entry name" value="AMP-dep_synth/lig_dom"/>
</dbReference>
<evidence type="ECO:0000256" key="1">
    <source>
        <dbReference type="SAM" id="Phobius"/>
    </source>
</evidence>
<dbReference type="InterPro" id="IPR042099">
    <property type="entry name" value="ANL_N_sf"/>
</dbReference>
<organism evidence="3 4">
    <name type="scientific">Pseudoduganella danionis</name>
    <dbReference type="NCBI Taxonomy" id="1890295"/>
    <lineage>
        <taxon>Bacteria</taxon>
        <taxon>Pseudomonadati</taxon>
        <taxon>Pseudomonadota</taxon>
        <taxon>Betaproteobacteria</taxon>
        <taxon>Burkholderiales</taxon>
        <taxon>Oxalobacteraceae</taxon>
        <taxon>Telluria group</taxon>
        <taxon>Pseudoduganella</taxon>
    </lineage>
</organism>
<reference evidence="3 4" key="1">
    <citation type="submission" date="2019-11" db="EMBL/GenBank/DDBJ databases">
        <title>Type strains purchased from KCTC, JCM and DSMZ.</title>
        <authorList>
            <person name="Lu H."/>
        </authorList>
    </citation>
    <scope>NUCLEOTIDE SEQUENCE [LARGE SCALE GENOMIC DNA]</scope>
    <source>
        <strain evidence="3 4">DSM 103461</strain>
    </source>
</reference>
<dbReference type="InterPro" id="IPR011004">
    <property type="entry name" value="Trimer_LpxA-like_sf"/>
</dbReference>
<dbReference type="InterPro" id="IPR036736">
    <property type="entry name" value="ACP-like_sf"/>
</dbReference>
<sequence>MNQPVSPQHPPAHPDILFGPAQGELLREEILADLLQASATRQPDHPALLCGQRSLSYAELDAQATLVAARLIADGVAPGQIVGLWLPRGIELLVLQAGIAKAGAAWLPVDEDTPVERLQVCLDDANGAGVLTCAAFAARLAQLGRPVWTAEALLAGQPDVAALHASAAAAELVRARRAEVTPDMPAYVIYTSGSTGKPKGILINQRSICHFLRSENAVLGVHAGDKVYQGFSVAFDMSFEEIWIAYLVGATLWLGPKEISGDPETLPRMLAEQQVTVLHAVPTLLALFNQEVPSLRLINLGGEMCPEALVERWSRPGRQMFNTYGPTEATVSASLARLQPGQPVTIGTPLPNYGLLVIDAEAAASEPPQLKLLARGATGELCITGPGLAAGYLGRPDLTAEKFLSNPWSCGQHDARLYRTGDLARIGADGEVVCLGRADDQVKIRGFRVELGEIEAVLAQQPGVGTVAVLLRKDDGIDQLVAYLVADAGNAPAPRALRAALAASLPPYMVPGRYQFLDAMPRLTSGKIDRKVLKALPLQSDIAGAGSDAGADSDLAETPAEQALFAALATLFPGQPILRQADFFSDLGGHSFFAARLASALRADPRFAHITVRDIYQQRQIGKIAQVLADAPAATPAQQEAPWSPPSTLKRWTCGLAQAAAMPALVALRMAQWLAPFFTYHFFTGDPGDSVARAIAASVAVFLLATLAEFAIAIAGKWLIAGRLQAGSYPLWGWTYYRWWLADRLVEAAPAYLLSGSSLSSWWLRALGAKIGKEVIIGSMTLRAPDLLEIGDNVSVGNAVNFENARVQRGRLLLGRITLEQDACVSSFAVLEGNTRVAVLGHLEGQSALADGQTVAAGRIWAGSPARDVGAFDSSLLPPRPPASAVRRAGEALFFLFGILLIVTLFFMPVFPSFVLIDWFDEAGWLPWIQGDDLRIQLLRYFLLAFPASTVLIILTALLSAGIRWSVLPRLRPGRFAIHSRTYCAKWLVSQIQESSLNVLHGIYATVFAPNWYRLLGAKVGKDAEISTALGVVPDMLTLGDETFIADAVMLGDEEIDGGWMTMQPTVVSHRSFVGNGAYIPDGTVLPEHLLIGVHSRAPDNSRMQSGDTWLGSPPINLPAREQTSGYPEWLTFHPSPLRRLGRGLIEAFRIVAPHALVIAVGYTLVLAVMPAAGAGRWAEVTWDLTLAGLAYGIGNYVFVVLLKWLLIGRYRKQSEPMWTPFVWLSEGVTNLYEGIAVPNFMRYLRGTPWLPLAFNLLGCRIGKGVYLDTTDITEFDCVHIGDHSELNALTCPQTHLFEDRVMKIDHVQIGSKVYMGPRSAVLYSAVVGDQARLGALTLVMKGEQIPPRSYWAGCPAAPAR</sequence>
<accession>A0ABW9SNW1</accession>
<name>A0ABW9SNW1_9BURK</name>
<dbReference type="PROSITE" id="PS50075">
    <property type="entry name" value="CARRIER"/>
    <property type="match status" value="1"/>
</dbReference>
<dbReference type="Gene3D" id="3.40.50.12780">
    <property type="entry name" value="N-terminal domain of ligase-like"/>
    <property type="match status" value="1"/>
</dbReference>
<evidence type="ECO:0000313" key="3">
    <source>
        <dbReference type="EMBL" id="MTW33836.1"/>
    </source>
</evidence>
<dbReference type="InterPro" id="IPR025110">
    <property type="entry name" value="AMP-bd_C"/>
</dbReference>
<evidence type="ECO:0000259" key="2">
    <source>
        <dbReference type="PROSITE" id="PS50075"/>
    </source>
</evidence>
<dbReference type="InterPro" id="IPR012728">
    <property type="entry name" value="Pls/PosA_C"/>
</dbReference>
<keyword evidence="1" id="KW-0472">Membrane</keyword>
<dbReference type="InterPro" id="IPR010071">
    <property type="entry name" value="AA_adenyl_dom"/>
</dbReference>
<dbReference type="SUPFAM" id="SSF51161">
    <property type="entry name" value="Trimeric LpxA-like enzymes"/>
    <property type="match status" value="3"/>
</dbReference>
<dbReference type="Gene3D" id="1.10.1200.10">
    <property type="entry name" value="ACP-like"/>
    <property type="match status" value="1"/>
</dbReference>
<feature type="transmembrane region" description="Helical" evidence="1">
    <location>
        <begin position="1190"/>
        <end position="1208"/>
    </location>
</feature>
<proteinExistence type="predicted"/>
<keyword evidence="1" id="KW-0812">Transmembrane</keyword>
<feature type="domain" description="Carrier" evidence="2">
    <location>
        <begin position="555"/>
        <end position="632"/>
    </location>
</feature>
<dbReference type="Gene3D" id="3.30.300.30">
    <property type="match status" value="1"/>
</dbReference>